<dbReference type="EMBL" id="CP077717">
    <property type="protein sequence ID" value="QXJ29380.1"/>
    <property type="molecule type" value="Genomic_DNA"/>
</dbReference>
<protein>
    <submittedName>
        <fullName evidence="1">Uncharacterized protein</fullName>
    </submittedName>
</protein>
<dbReference type="AlphaFoldDB" id="A0A8F5BQC2"/>
<proteinExistence type="predicted"/>
<organism evidence="1 2">
    <name type="scientific">Saccharolobus shibatae (strain ATCC 51178 / DSM 5389 / JCM 8931 / NBRC 15437 / B12)</name>
    <name type="common">Sulfolobus shibatae</name>
    <dbReference type="NCBI Taxonomy" id="523848"/>
    <lineage>
        <taxon>Archaea</taxon>
        <taxon>Thermoproteota</taxon>
        <taxon>Thermoprotei</taxon>
        <taxon>Sulfolobales</taxon>
        <taxon>Sulfolobaceae</taxon>
        <taxon>Saccharolobus</taxon>
    </lineage>
</organism>
<dbReference type="KEGG" id="sshi:J5U23_02249"/>
<sequence>MINIIGIIMQLHKNLSKIQLSEPCYGRFLRGYNINTADKILSTH</sequence>
<dbReference type="Proteomes" id="UP000694018">
    <property type="component" value="Chromosome"/>
</dbReference>
<gene>
    <name evidence="1" type="ORF">J5U23_02249</name>
</gene>
<name>A0A8F5BQC2_SACSH</name>
<accession>A0A8F5BQC2</accession>
<reference evidence="1" key="1">
    <citation type="journal article" date="2021" name="Environ. Microbiol.">
        <title>New insights into the diversity and evolution of the archaeal mobilome from three complete genomes of Saccharolobus shibatae.</title>
        <authorList>
            <person name="Medvedeva S."/>
            <person name="Brandt D."/>
            <person name="Cvirkaite-Krupovic V."/>
            <person name="Liu Y."/>
            <person name="Severinov K."/>
            <person name="Ishino S."/>
            <person name="Ishino Y."/>
            <person name="Prangishvili D."/>
            <person name="Kalinowski J."/>
            <person name="Krupovic M."/>
        </authorList>
    </citation>
    <scope>NUCLEOTIDE SEQUENCE</scope>
    <source>
        <strain evidence="1">B12</strain>
    </source>
</reference>
<evidence type="ECO:0000313" key="1">
    <source>
        <dbReference type="EMBL" id="QXJ29380.1"/>
    </source>
</evidence>
<evidence type="ECO:0000313" key="2">
    <source>
        <dbReference type="Proteomes" id="UP000694018"/>
    </source>
</evidence>